<gene>
    <name evidence="1" type="ORF">DW075_07025</name>
</gene>
<accession>A0A415FYV1</accession>
<name>A0A415FYV1_9BACE</name>
<dbReference type="InterPro" id="IPR025051">
    <property type="entry name" value="DUF3990"/>
</dbReference>
<dbReference type="EMBL" id="QRNE01000028">
    <property type="protein sequence ID" value="RHK28293.1"/>
    <property type="molecule type" value="Genomic_DNA"/>
</dbReference>
<proteinExistence type="predicted"/>
<reference evidence="1 2" key="1">
    <citation type="submission" date="2018-08" db="EMBL/GenBank/DDBJ databases">
        <title>A genome reference for cultivated species of the human gut microbiota.</title>
        <authorList>
            <person name="Zou Y."/>
            <person name="Xue W."/>
            <person name="Luo G."/>
        </authorList>
    </citation>
    <scope>NUCLEOTIDE SEQUENCE [LARGE SCALE GENOMIC DNA]</scope>
    <source>
        <strain evidence="1 2">AF46-11NS</strain>
    </source>
</reference>
<dbReference type="AlphaFoldDB" id="A0A415FYV1"/>
<evidence type="ECO:0000313" key="2">
    <source>
        <dbReference type="Proteomes" id="UP000285503"/>
    </source>
</evidence>
<sequence>MTLYHGSTLSIEHPLAKVGRADLDFGRGFYLTSLRSQAEQWAARVQLLRASTTAWINVYEFDMDAAIKAGFKLLRFDAYDQHWLNFIVASRNGKQPWKDYDIIEGGVANDRVIDTIEDYLNDIITIEQALGQLVYAQPNHQICLLNQQLIDTYLHLIIVFHWILWTEKEVTNERTSTLEKNQSHRPIIISPIGDKPGKSIKSVL</sequence>
<comment type="caution">
    <text evidence="1">The sequence shown here is derived from an EMBL/GenBank/DDBJ whole genome shotgun (WGS) entry which is preliminary data.</text>
</comment>
<protein>
    <submittedName>
        <fullName evidence="1">DUF3990 domain-containing protein</fullName>
    </submittedName>
</protein>
<dbReference type="Proteomes" id="UP000285503">
    <property type="component" value="Unassembled WGS sequence"/>
</dbReference>
<organism evidence="1 2">
    <name type="scientific">Bacteroides xylanisolvens</name>
    <dbReference type="NCBI Taxonomy" id="371601"/>
    <lineage>
        <taxon>Bacteria</taxon>
        <taxon>Pseudomonadati</taxon>
        <taxon>Bacteroidota</taxon>
        <taxon>Bacteroidia</taxon>
        <taxon>Bacteroidales</taxon>
        <taxon>Bacteroidaceae</taxon>
        <taxon>Bacteroides</taxon>
    </lineage>
</organism>
<dbReference type="Pfam" id="PF13151">
    <property type="entry name" value="DUF3990"/>
    <property type="match status" value="1"/>
</dbReference>
<evidence type="ECO:0000313" key="1">
    <source>
        <dbReference type="EMBL" id="RHK28293.1"/>
    </source>
</evidence>